<evidence type="ECO:0000313" key="1">
    <source>
        <dbReference type="EMBL" id="KAI8439723.1"/>
    </source>
</evidence>
<name>A0ACC0KTD8_CHOFU</name>
<gene>
    <name evidence="1" type="ORF">MSG28_013417</name>
</gene>
<organism evidence="1 2">
    <name type="scientific">Choristoneura fumiferana</name>
    <name type="common">Spruce budworm moth</name>
    <name type="synonym">Archips fumiferana</name>
    <dbReference type="NCBI Taxonomy" id="7141"/>
    <lineage>
        <taxon>Eukaryota</taxon>
        <taxon>Metazoa</taxon>
        <taxon>Ecdysozoa</taxon>
        <taxon>Arthropoda</taxon>
        <taxon>Hexapoda</taxon>
        <taxon>Insecta</taxon>
        <taxon>Pterygota</taxon>
        <taxon>Neoptera</taxon>
        <taxon>Endopterygota</taxon>
        <taxon>Lepidoptera</taxon>
        <taxon>Glossata</taxon>
        <taxon>Ditrysia</taxon>
        <taxon>Tortricoidea</taxon>
        <taxon>Tortricidae</taxon>
        <taxon>Tortricinae</taxon>
        <taxon>Choristoneura</taxon>
    </lineage>
</organism>
<dbReference type="EMBL" id="CM046123">
    <property type="protein sequence ID" value="KAI8439723.1"/>
    <property type="molecule type" value="Genomic_DNA"/>
</dbReference>
<proteinExistence type="predicted"/>
<comment type="caution">
    <text evidence="1">The sequence shown here is derived from an EMBL/GenBank/DDBJ whole genome shotgun (WGS) entry which is preliminary data.</text>
</comment>
<reference evidence="1 2" key="1">
    <citation type="journal article" date="2022" name="Genome Biol. Evol.">
        <title>The Spruce Budworm Genome: Reconstructing the Evolutionary History of Antifreeze Proteins.</title>
        <authorList>
            <person name="Beliveau C."/>
            <person name="Gagne P."/>
            <person name="Picq S."/>
            <person name="Vernygora O."/>
            <person name="Keeling C.I."/>
            <person name="Pinkney K."/>
            <person name="Doucet D."/>
            <person name="Wen F."/>
            <person name="Johnston J.S."/>
            <person name="Maaroufi H."/>
            <person name="Boyle B."/>
            <person name="Laroche J."/>
            <person name="Dewar K."/>
            <person name="Juretic N."/>
            <person name="Blackburn G."/>
            <person name="Nisole A."/>
            <person name="Brunet B."/>
            <person name="Brandao M."/>
            <person name="Lumley L."/>
            <person name="Duan J."/>
            <person name="Quan G."/>
            <person name="Lucarotti C.J."/>
            <person name="Roe A.D."/>
            <person name="Sperling F.A.H."/>
            <person name="Levesque R.C."/>
            <person name="Cusson M."/>
        </authorList>
    </citation>
    <scope>NUCLEOTIDE SEQUENCE [LARGE SCALE GENOMIC DNA]</scope>
    <source>
        <strain evidence="1">Glfc:IPQL:Cfum</strain>
    </source>
</reference>
<protein>
    <submittedName>
        <fullName evidence="1">Uncharacterized protein</fullName>
    </submittedName>
</protein>
<sequence>MSVKVDIILYISEGCAYADETLTAEQAVLCAYWRGRSIVDARLPPGAMAAVGLSWGDAARRCPPDVVPACHNSDDSVTVSGPPASVDKLVAELAAEGVFARRVNSSGVAFHSKYIAAAASQLRASLLQVIPQPKPRSQRWLSSSLPRDQWDSELAQLSDAAYHVNNLLSPVRFAEVLRAVPARALVVELAPHALLHSVLRRALPDAAHVPLVRRDAPDALVHLLGAAGRLYAAGAQPQPGALYPAVAWPVSRGTPSLASHVEWDHSTEWAVAEFKSAARTGENVIEYDLGKPDEAFLAGHNIDGRVLFPATGYLTLVWRTVAKVNNLRMEEAAVVLEDVQFRRATIVSRDAPLRFLVTLLGGGGEFEVCEGGAVVVTGHARLAAQPADERLPPAALADDEPAEDLPPLDNADIYKELRLRGYHYQGVFRGIRHSDARGTRGLLAWEDNWISFMDTMLQFGIIGVDTRELYLPTRLQRALIDPAAQRAAVAAAAAAGGGGVPVRLYRSVGVTVAGGVELRGVKTSLAPRRTNAQVAPKLEKYVFVPLDAPRAAAATEDAARSKRLALGVTLQLALENCGALRLRVAEPALRRAPEALLLPAALALLEAEPQVRVEGTLAAGAGADAALYGAALDPLGVKVAAKDALEPDCHLVLGADVLARHGAGLLRELAGALGARGHVLLEEPTGAPDAPGAAAMLAAAGLQPVARQRAAACEYPLREALRRAESEELRVYVWSCAAASGVLGLGTCLRREPGGDRLRVYYLPGAPAAFDPEAAPYRAQAALDLAFNVLRGGVWGTHRHVPLDDPADAQLQVEHAYVNTLTRGDLASLRWVESELRHASAAPRPAGTDLCRVYYAPLNFRDIMLATGKLPPDALPGDLAGQECILGLEFSGRSSAGKRVMGMVAAKGLATTVLADEGFMWEVPAAWSLEEAATVPVAYATAYYALAVRGRMRRGDAVLVHAGTGGVGQAAIAIALHAGCSVYATVGTAAKRAFLRERFPELPDAHVGNSRDCSFEQLVLRRTRGRGVDLVLNSLAGPQLQASLRCLAVGGRFLEIGKLDLSANSPLGMAVLLKNTTVHGILLDALLDARADSPEKAEVVRCVSEGIAAGAVRPLPATVYGDTQLEQAFRYMATGKHIGKVLIRVREEEPAGAAGGAGGAPRLLPALPRTYMHPARSYVLVGGLGGFGLELAEWLVARGARTLVFNSRSGVKTGYQAWCIRRWREKGVRVLVSTVDATTTAGARELLSEAARAALVGGVFNLAAVLRDAYLENQTPDDFRAVAKPKIDGTRALDVASRELAPQLEHFVAFSSVSCGRGNPGQSNYGLANSAMERLCEQRQADGLPALAVQWGAVGDVGLVVTALRGDDDTEVGGTMPQRIASCLTTLGSLLALPHAVASSVVLADKRRAQEKPDQDLVQAVANILGIKDPSKVSDGANLAELGMDSLMGAEIKQTLERGYDVLLGVQEIRALTFGKLREMGGGGGGGGGGSAPASPPVSPPAADQPAAVRAAPDLVQFATFGELLPKQVLVKLPSLPPADADARPVFMVHPIEGVVDLLRGVAAGVRGVVYGLQCARAAPLDDMSALARFYVRHVRAVQAEPPYALLGYSFGAGVAFEMALQLEAAGCATRLVLVDGSPAFVASHTTRGKSRRTARSPQADEADALAYFAQVLCDLDASKVAAELERLPGWDERVARVADLLAASGAGARFERDALAGAAHSFYRKLVLSDAYRPAGRLAAPVTLFRARDNYIELDDDYGLRAVCAGPLATRQLPATHRSILAGDAARAIADHVSELLAQR</sequence>
<dbReference type="Proteomes" id="UP001064048">
    <property type="component" value="Chromosome 23"/>
</dbReference>
<keyword evidence="2" id="KW-1185">Reference proteome</keyword>
<evidence type="ECO:0000313" key="2">
    <source>
        <dbReference type="Proteomes" id="UP001064048"/>
    </source>
</evidence>
<accession>A0ACC0KTD8</accession>